<dbReference type="SUPFAM" id="SSF52540">
    <property type="entry name" value="P-loop containing nucleoside triphosphate hydrolases"/>
    <property type="match status" value="1"/>
</dbReference>
<dbReference type="Proteomes" id="UP000076532">
    <property type="component" value="Unassembled WGS sequence"/>
</dbReference>
<dbReference type="InterPro" id="IPR006073">
    <property type="entry name" value="GTP-bd"/>
</dbReference>
<dbReference type="InterPro" id="IPR027417">
    <property type="entry name" value="P-loop_NTPase"/>
</dbReference>
<evidence type="ECO:0000313" key="3">
    <source>
        <dbReference type="Proteomes" id="UP000076532"/>
    </source>
</evidence>
<protein>
    <recommendedName>
        <fullName evidence="1">G domain-containing protein</fullName>
    </recommendedName>
</protein>
<name>A0A166RX71_9AGAM</name>
<evidence type="ECO:0000313" key="2">
    <source>
        <dbReference type="EMBL" id="KZP28759.1"/>
    </source>
</evidence>
<sequence length="266" mass="30003">MSKNQNVSSSSRNVPLPPKLNVIVFGQTGAGKSSLINMIAGKDAAQTSSDLTICTFDSQPYDVEVDESLTVTLWDTAGLNKGSRGDNDTIMRVCELIIRLEKNTILLIFCLRGRIQNDTFDNYQMVRAICDSTVPMAVVVFGLEREPNRVEWWSRNEVTFRESGMIFKDHACVVGIRGTNSNSCIYDKAYDASAIEVKALIKRAYLLKPRNQDRQQWLAMVLKNLRTLIPWSASETVTQLNQKLKKLDIAKKDRKDIVKAYTDRAM</sequence>
<organism evidence="2 3">
    <name type="scientific">Athelia psychrophila</name>
    <dbReference type="NCBI Taxonomy" id="1759441"/>
    <lineage>
        <taxon>Eukaryota</taxon>
        <taxon>Fungi</taxon>
        <taxon>Dikarya</taxon>
        <taxon>Basidiomycota</taxon>
        <taxon>Agaricomycotina</taxon>
        <taxon>Agaricomycetes</taxon>
        <taxon>Agaricomycetidae</taxon>
        <taxon>Atheliales</taxon>
        <taxon>Atheliaceae</taxon>
        <taxon>Athelia</taxon>
    </lineage>
</organism>
<proteinExistence type="predicted"/>
<reference evidence="2 3" key="1">
    <citation type="journal article" date="2016" name="Mol. Biol. Evol.">
        <title>Comparative Genomics of Early-Diverging Mushroom-Forming Fungi Provides Insights into the Origins of Lignocellulose Decay Capabilities.</title>
        <authorList>
            <person name="Nagy L.G."/>
            <person name="Riley R."/>
            <person name="Tritt A."/>
            <person name="Adam C."/>
            <person name="Daum C."/>
            <person name="Floudas D."/>
            <person name="Sun H."/>
            <person name="Yadav J.S."/>
            <person name="Pangilinan J."/>
            <person name="Larsson K.H."/>
            <person name="Matsuura K."/>
            <person name="Barry K."/>
            <person name="Labutti K."/>
            <person name="Kuo R."/>
            <person name="Ohm R.A."/>
            <person name="Bhattacharya S.S."/>
            <person name="Shirouzu T."/>
            <person name="Yoshinaga Y."/>
            <person name="Martin F.M."/>
            <person name="Grigoriev I.V."/>
            <person name="Hibbett D.S."/>
        </authorList>
    </citation>
    <scope>NUCLEOTIDE SEQUENCE [LARGE SCALE GENOMIC DNA]</scope>
    <source>
        <strain evidence="2 3">CBS 109695</strain>
    </source>
</reference>
<dbReference type="Pfam" id="PF01926">
    <property type="entry name" value="MMR_HSR1"/>
    <property type="match status" value="1"/>
</dbReference>
<accession>A0A166RX71</accession>
<dbReference type="Gene3D" id="3.40.50.300">
    <property type="entry name" value="P-loop containing nucleotide triphosphate hydrolases"/>
    <property type="match status" value="1"/>
</dbReference>
<gene>
    <name evidence="2" type="ORF">FIBSPDRAFT_1039485</name>
</gene>
<evidence type="ECO:0000259" key="1">
    <source>
        <dbReference type="Pfam" id="PF01926"/>
    </source>
</evidence>
<keyword evidence="3" id="KW-1185">Reference proteome</keyword>
<dbReference type="STRING" id="436010.A0A166RX71"/>
<dbReference type="EMBL" id="KV417502">
    <property type="protein sequence ID" value="KZP28759.1"/>
    <property type="molecule type" value="Genomic_DNA"/>
</dbReference>
<feature type="domain" description="G" evidence="1">
    <location>
        <begin position="22"/>
        <end position="112"/>
    </location>
</feature>
<dbReference type="CDD" id="cd00882">
    <property type="entry name" value="Ras_like_GTPase"/>
    <property type="match status" value="1"/>
</dbReference>
<dbReference type="OrthoDB" id="8954335at2759"/>
<dbReference type="AlphaFoldDB" id="A0A166RX71"/>
<dbReference type="GO" id="GO:0005525">
    <property type="term" value="F:GTP binding"/>
    <property type="evidence" value="ECO:0007669"/>
    <property type="project" value="InterPro"/>
</dbReference>